<dbReference type="EMBL" id="AAVQ01000002">
    <property type="protein sequence ID" value="EAZ62913.2"/>
    <property type="molecule type" value="Genomic_DNA"/>
</dbReference>
<dbReference type="OMA" id="SHHLKAD"/>
<evidence type="ECO:0000256" key="2">
    <source>
        <dbReference type="ARBA" id="ARBA00004620"/>
    </source>
</evidence>
<dbReference type="InParanoid" id="A3GI22"/>
<dbReference type="STRING" id="322104.A3GI22"/>
<dbReference type="Proteomes" id="UP000002258">
    <property type="component" value="Chromosome 1"/>
</dbReference>
<dbReference type="GO" id="GO:1990000">
    <property type="term" value="P:amyloid fibril formation"/>
    <property type="evidence" value="ECO:0007669"/>
    <property type="project" value="EnsemblFungi"/>
</dbReference>
<keyword evidence="5" id="KW-0653">Protein transport</keyword>
<keyword evidence="8" id="KW-0539">Nucleus</keyword>
<evidence type="ECO:0000256" key="4">
    <source>
        <dbReference type="ARBA" id="ARBA00022816"/>
    </source>
</evidence>
<feature type="compositionally biased region" description="Low complexity" evidence="9">
    <location>
        <begin position="200"/>
        <end position="215"/>
    </location>
</feature>
<evidence type="ECO:0000256" key="3">
    <source>
        <dbReference type="ARBA" id="ARBA00022448"/>
    </source>
</evidence>
<dbReference type="RefSeq" id="XP_001386936.2">
    <property type="nucleotide sequence ID" value="XM_001386899.1"/>
</dbReference>
<evidence type="ECO:0000256" key="9">
    <source>
        <dbReference type="SAM" id="MobiDB-lite"/>
    </source>
</evidence>
<accession>A3GI22</accession>
<dbReference type="GO" id="GO:0008139">
    <property type="term" value="F:nuclear localization sequence binding"/>
    <property type="evidence" value="ECO:0007669"/>
    <property type="project" value="InterPro"/>
</dbReference>
<feature type="region of interest" description="Disordered" evidence="9">
    <location>
        <begin position="126"/>
        <end position="168"/>
    </location>
</feature>
<dbReference type="GO" id="GO:0042802">
    <property type="term" value="F:identical protein binding"/>
    <property type="evidence" value="ECO:0007669"/>
    <property type="project" value="EnsemblFungi"/>
</dbReference>
<keyword evidence="11" id="KW-1185">Reference proteome</keyword>
<dbReference type="GO" id="GO:0031965">
    <property type="term" value="C:nuclear membrane"/>
    <property type="evidence" value="ECO:0007669"/>
    <property type="project" value="UniProtKB-SubCell"/>
</dbReference>
<keyword evidence="7" id="KW-0906">Nuclear pore complex</keyword>
<dbReference type="AlphaFoldDB" id="A3GI22"/>
<dbReference type="Gene3D" id="6.10.140.1350">
    <property type="match status" value="1"/>
</dbReference>
<dbReference type="GO" id="GO:0140693">
    <property type="term" value="F:molecular condensate scaffold activity"/>
    <property type="evidence" value="ECO:0007669"/>
    <property type="project" value="EnsemblFungi"/>
</dbReference>
<name>A3GI22_PICST</name>
<gene>
    <name evidence="10" type="primary">NUP49</name>
    <name evidence="10" type="ORF">PICST_66703</name>
</gene>
<dbReference type="FunCoup" id="A3GI22">
    <property type="interactions" value="133"/>
</dbReference>
<dbReference type="GO" id="GO:0044613">
    <property type="term" value="C:nuclear pore central transport channel"/>
    <property type="evidence" value="ECO:0007669"/>
    <property type="project" value="EnsemblFungi"/>
</dbReference>
<comment type="subcellular location">
    <subcellularLocation>
        <location evidence="2">Nucleus membrane</location>
        <topology evidence="2">Peripheral membrane protein</topology>
        <orientation evidence="2">Nucleoplasmic side</orientation>
    </subcellularLocation>
    <subcellularLocation>
        <location evidence="1">Nucleus</location>
        <location evidence="1">Nuclear pore complex</location>
    </subcellularLocation>
</comment>
<dbReference type="PANTHER" id="PTHR13437:SF2">
    <property type="entry name" value="NUCLEOPORIN P58_P45"/>
    <property type="match status" value="1"/>
</dbReference>
<feature type="region of interest" description="Disordered" evidence="9">
    <location>
        <begin position="31"/>
        <end position="107"/>
    </location>
</feature>
<dbReference type="GO" id="GO:0000055">
    <property type="term" value="P:ribosomal large subunit export from nucleus"/>
    <property type="evidence" value="ECO:0007669"/>
    <property type="project" value="EnsemblFungi"/>
</dbReference>
<evidence type="ECO:0000256" key="5">
    <source>
        <dbReference type="ARBA" id="ARBA00022927"/>
    </source>
</evidence>
<sequence>MFGTANNSQAPTSGFGFGGANSTGSGFGAKPSGGLFGANQTTNTGPGTFGSGNAFGNNANNQQTAGSGGLFGASGQNQQQPTQNQNQQGGGLFGSNSNTAGTSSGGLFGSKPAAGGLFGGSTGAATTGLFGGQNQTQNPQNQQNQQNTGLFGSKPAVGGGLFGASTSGQTPAATGGLFGGNTANTASSTMGGGLFGGSANQFQQQQQNQQQNQQQLTAMTRVGDLPPAIRQELEEFDRYINKQHLVATTLQADYGKHDQLINTIPKDINYLHNKLMSTKQALKFDSGQLVHLKELNNEITDDISKIMQLILQLSTPGTRLSSSFQLNEFFVKKIKKYYEILRQYEGVVAELDSILGGLERSCTEGFGNLFNIVEVIKSQYHLFMELCETMAQLHNEVNKLSK</sequence>
<organism evidence="10 11">
    <name type="scientific">Scheffersomyces stipitis (strain ATCC 58785 / CBS 6054 / NBRC 10063 / NRRL Y-11545)</name>
    <name type="common">Yeast</name>
    <name type="synonym">Pichia stipitis</name>
    <dbReference type="NCBI Taxonomy" id="322104"/>
    <lineage>
        <taxon>Eukaryota</taxon>
        <taxon>Fungi</taxon>
        <taxon>Dikarya</taxon>
        <taxon>Ascomycota</taxon>
        <taxon>Saccharomycotina</taxon>
        <taxon>Pichiomycetes</taxon>
        <taxon>Debaryomycetaceae</taxon>
        <taxon>Scheffersomyces</taxon>
    </lineage>
</organism>
<dbReference type="KEGG" id="pic:PICST_66703"/>
<evidence type="ECO:0000256" key="7">
    <source>
        <dbReference type="ARBA" id="ARBA00023132"/>
    </source>
</evidence>
<dbReference type="GO" id="GO:0017056">
    <property type="term" value="F:structural constituent of nuclear pore"/>
    <property type="evidence" value="ECO:0007669"/>
    <property type="project" value="EnsemblFungi"/>
</dbReference>
<dbReference type="GO" id="GO:0006606">
    <property type="term" value="P:protein import into nucleus"/>
    <property type="evidence" value="ECO:0007669"/>
    <property type="project" value="EnsemblFungi"/>
</dbReference>
<keyword evidence="6" id="KW-0811">Translocation</keyword>
<evidence type="ECO:0000313" key="10">
    <source>
        <dbReference type="EMBL" id="EAZ62913.2"/>
    </source>
</evidence>
<feature type="compositionally biased region" description="Low complexity" evidence="9">
    <location>
        <begin position="51"/>
        <end position="65"/>
    </location>
</feature>
<protein>
    <submittedName>
        <fullName evidence="10">Nucleoporin NUP49/NSP49 (Nuclear pore protein NUP49/NSP49)</fullName>
    </submittedName>
</protein>
<feature type="region of interest" description="Disordered" evidence="9">
    <location>
        <begin position="189"/>
        <end position="215"/>
    </location>
</feature>
<dbReference type="OrthoDB" id="2538017at2759"/>
<proteinExistence type="predicted"/>
<dbReference type="InterPro" id="IPR025574">
    <property type="entry name" value="Nucleoporin_FG_rpt"/>
</dbReference>
<dbReference type="HOGENOM" id="CLU_039862_0_0_1"/>
<reference evidence="10 11" key="1">
    <citation type="journal article" date="2007" name="Nat. Biotechnol.">
        <title>Genome sequence of the lignocellulose-bioconverting and xylose-fermenting yeast Pichia stipitis.</title>
        <authorList>
            <person name="Jeffries T.W."/>
            <person name="Grigoriev I.V."/>
            <person name="Grimwood J."/>
            <person name="Laplaza J.M."/>
            <person name="Aerts A."/>
            <person name="Salamov A."/>
            <person name="Schmutz J."/>
            <person name="Lindquist E."/>
            <person name="Dehal P."/>
            <person name="Shapiro H."/>
            <person name="Jin Y.S."/>
            <person name="Passoth V."/>
            <person name="Richardson P.M."/>
        </authorList>
    </citation>
    <scope>NUCLEOTIDE SEQUENCE [LARGE SCALE GENOMIC DNA]</scope>
    <source>
        <strain evidence="11">ATCC 58785 / CBS 6054 / NBRC 10063 / NRRL Y-11545</strain>
    </source>
</reference>
<dbReference type="GeneID" id="4851921"/>
<keyword evidence="3" id="KW-0813">Transport</keyword>
<evidence type="ECO:0000313" key="11">
    <source>
        <dbReference type="Proteomes" id="UP000002258"/>
    </source>
</evidence>
<dbReference type="PANTHER" id="PTHR13437">
    <property type="entry name" value="NUCLEOPORIN P58/P45 NUCLEOPORIN-LIKE PROTEIN 1"/>
    <property type="match status" value="1"/>
</dbReference>
<evidence type="ECO:0000256" key="1">
    <source>
        <dbReference type="ARBA" id="ARBA00004567"/>
    </source>
</evidence>
<dbReference type="Pfam" id="PF13634">
    <property type="entry name" value="Nucleoporin_FG"/>
    <property type="match status" value="1"/>
</dbReference>
<comment type="caution">
    <text evidence="10">The sequence shown here is derived from an EMBL/GenBank/DDBJ whole genome shotgun (WGS) entry which is preliminary data.</text>
</comment>
<feature type="compositionally biased region" description="Low complexity" evidence="9">
    <location>
        <begin position="133"/>
        <end position="148"/>
    </location>
</feature>
<evidence type="ECO:0000256" key="8">
    <source>
        <dbReference type="ARBA" id="ARBA00023242"/>
    </source>
</evidence>
<dbReference type="eggNOG" id="KOG0845">
    <property type="taxonomic scope" value="Eukaryota"/>
</dbReference>
<dbReference type="GO" id="GO:0016973">
    <property type="term" value="P:poly(A)+ mRNA export from nucleus"/>
    <property type="evidence" value="ECO:0007669"/>
    <property type="project" value="EnsemblFungi"/>
</dbReference>
<dbReference type="InterPro" id="IPR024882">
    <property type="entry name" value="NUP58/p45/49"/>
</dbReference>
<keyword evidence="4" id="KW-0509">mRNA transport</keyword>
<feature type="compositionally biased region" description="Low complexity" evidence="9">
    <location>
        <begin position="74"/>
        <end position="87"/>
    </location>
</feature>
<evidence type="ECO:0000256" key="6">
    <source>
        <dbReference type="ARBA" id="ARBA00023010"/>
    </source>
</evidence>
<dbReference type="GO" id="GO:0006409">
    <property type="term" value="P:tRNA export from nucleus"/>
    <property type="evidence" value="ECO:0007669"/>
    <property type="project" value="EnsemblFungi"/>
</dbReference>